<accession>A0A7V1M1T6</accession>
<feature type="chain" id="PRO_5030976113" evidence="1">
    <location>
        <begin position="21"/>
        <end position="268"/>
    </location>
</feature>
<evidence type="ECO:0000256" key="1">
    <source>
        <dbReference type="SAM" id="SignalP"/>
    </source>
</evidence>
<dbReference type="PANTHER" id="PTHR14969">
    <property type="entry name" value="SPHINGOSINE-1-PHOSPHATE PHOSPHOHYDROLASE"/>
    <property type="match status" value="1"/>
</dbReference>
<dbReference type="AlphaFoldDB" id="A0A7V1M1T6"/>
<evidence type="ECO:0000259" key="2">
    <source>
        <dbReference type="SMART" id="SM00014"/>
    </source>
</evidence>
<dbReference type="Gene3D" id="1.20.144.10">
    <property type="entry name" value="Phosphatidic acid phosphatase type 2/haloperoxidase"/>
    <property type="match status" value="1"/>
</dbReference>
<protein>
    <submittedName>
        <fullName evidence="3">Phosphatase PAP2 family protein</fullName>
    </submittedName>
</protein>
<dbReference type="Pfam" id="PF01569">
    <property type="entry name" value="PAP2"/>
    <property type="match status" value="1"/>
</dbReference>
<feature type="domain" description="Phosphatidic acid phosphatase type 2/haloperoxidase" evidence="2">
    <location>
        <begin position="123"/>
        <end position="237"/>
    </location>
</feature>
<dbReference type="InterPro" id="IPR000326">
    <property type="entry name" value="PAP2/HPO"/>
</dbReference>
<gene>
    <name evidence="3" type="ORF">ENJ10_13410</name>
</gene>
<proteinExistence type="predicted"/>
<name>A0A7V1M1T6_CALAY</name>
<feature type="signal peptide" evidence="1">
    <location>
        <begin position="1"/>
        <end position="20"/>
    </location>
</feature>
<comment type="caution">
    <text evidence="3">The sequence shown here is derived from an EMBL/GenBank/DDBJ whole genome shotgun (WGS) entry which is preliminary data.</text>
</comment>
<evidence type="ECO:0000313" key="3">
    <source>
        <dbReference type="EMBL" id="HED11684.1"/>
    </source>
</evidence>
<dbReference type="Proteomes" id="UP000886005">
    <property type="component" value="Unassembled WGS sequence"/>
</dbReference>
<dbReference type="EMBL" id="DRLD01000377">
    <property type="protein sequence ID" value="HED11684.1"/>
    <property type="molecule type" value="Genomic_DNA"/>
</dbReference>
<dbReference type="PANTHER" id="PTHR14969:SF13">
    <property type="entry name" value="AT30094P"/>
    <property type="match status" value="1"/>
</dbReference>
<reference evidence="3" key="1">
    <citation type="journal article" date="2020" name="mSystems">
        <title>Genome- and Community-Level Interaction Insights into Carbon Utilization and Element Cycling Functions of Hydrothermarchaeota in Hydrothermal Sediment.</title>
        <authorList>
            <person name="Zhou Z."/>
            <person name="Liu Y."/>
            <person name="Xu W."/>
            <person name="Pan J."/>
            <person name="Luo Z.H."/>
            <person name="Li M."/>
        </authorList>
    </citation>
    <scope>NUCLEOTIDE SEQUENCE [LARGE SCALE GENOMIC DNA]</scope>
    <source>
        <strain evidence="3">HyVt-456</strain>
    </source>
</reference>
<organism evidence="3">
    <name type="scientific">Caldithrix abyssi</name>
    <dbReference type="NCBI Taxonomy" id="187145"/>
    <lineage>
        <taxon>Bacteria</taxon>
        <taxon>Pseudomonadati</taxon>
        <taxon>Calditrichota</taxon>
        <taxon>Calditrichia</taxon>
        <taxon>Calditrichales</taxon>
        <taxon>Calditrichaceae</taxon>
        <taxon>Caldithrix</taxon>
    </lineage>
</organism>
<dbReference type="SUPFAM" id="SSF48317">
    <property type="entry name" value="Acid phosphatase/Vanadium-dependent haloperoxidase"/>
    <property type="match status" value="1"/>
</dbReference>
<sequence>MFRYFSFLFSLILLTTPLQAQHGFFSNIGRDVKHFAGTGLDLAVAPLSYDSEDWMYVGGVVATTALLFTVDREVRRYAQGLDKNELDDYFFIDSYMGNQYSLFLGAGIYGYGLLAGNNRVRHTGLMAMEAFVYSGAITGVFKVLFSRRRPFAGDSQLYFRPVNWLDNTYHSLPSGHTAVSFAVSTVLADAVDSGLWKVFWYGTAAWVGAARIYHNQHWFSDVFLGGVIGYATGRFIVNRDKRQAFSRLKMQPWFGRYASGVQLSWQLD</sequence>
<keyword evidence="1" id="KW-0732">Signal</keyword>
<dbReference type="SMART" id="SM00014">
    <property type="entry name" value="acidPPc"/>
    <property type="match status" value="1"/>
</dbReference>
<dbReference type="InterPro" id="IPR036938">
    <property type="entry name" value="PAP2/HPO_sf"/>
</dbReference>